<keyword evidence="1" id="KW-1133">Transmembrane helix</keyword>
<dbReference type="KEGG" id="tva:4760162"/>
<dbReference type="VEuPathDB" id="TrichDB:TVAG_275990"/>
<keyword evidence="1" id="KW-0472">Membrane</keyword>
<name>A2EYH2_TRIV3</name>
<dbReference type="Proteomes" id="UP000001542">
    <property type="component" value="Unassembled WGS sequence"/>
</dbReference>
<feature type="transmembrane region" description="Helical" evidence="1">
    <location>
        <begin position="55"/>
        <end position="80"/>
    </location>
</feature>
<evidence type="ECO:0000256" key="1">
    <source>
        <dbReference type="SAM" id="Phobius"/>
    </source>
</evidence>
<reference evidence="2" key="1">
    <citation type="submission" date="2006-10" db="EMBL/GenBank/DDBJ databases">
        <authorList>
            <person name="Amadeo P."/>
            <person name="Zhao Q."/>
            <person name="Wortman J."/>
            <person name="Fraser-Liggett C."/>
            <person name="Carlton J."/>
        </authorList>
    </citation>
    <scope>NUCLEOTIDE SEQUENCE</scope>
    <source>
        <strain evidence="2">G3</strain>
    </source>
</reference>
<keyword evidence="1" id="KW-0812">Transmembrane</keyword>
<dbReference type="VEuPathDB" id="TrichDB:TVAGG3_0864340"/>
<dbReference type="RefSeq" id="XP_001314640.1">
    <property type="nucleotide sequence ID" value="XM_001314610.1"/>
</dbReference>
<evidence type="ECO:0000313" key="3">
    <source>
        <dbReference type="Proteomes" id="UP000001542"/>
    </source>
</evidence>
<sequence>MKKPLILSISKYTKGYTSEKGNIISAQNLQKTVFSKFAARRSAGKTDRKFISDNYLIAQFIIILMMVIFQFISMGLNIFIEGEIYNHFSKKILGDYAVASNLNFQERLQNIVEEGINYASALSTLFQPFDFLNFNKSKAPNIINVFYEASKTYSNSVLWYQLEVLPAEALIVYRPPIPNQIHSTLYSDKDTDYWLFAWRADDNAYNPNYPEKDGINLTLRMRPKDMPEVKESTKNPNLVTFGTPNFGYKSYTKQSFIEISKAILCDGEVIAVVNVALDLETIQHLTKDLSFSENSRVAVSSHSGILIGLTGSDELVDSFQGSLITKTLFQLRDPVWSVIVNDTQFQSGENYSKTYVINNQPRDYIVTISPTPIEGTNTELTIYSLVCYSDIAPITKGSQQLDIILYIAVSLGFGTFVFTSYNVLVDLVSMQSNSPFSSDYNDSTSHIKKFTLETAIDDLCALRQREDDPNIVSEINSIIDQLEHTGEKSLIRVSDFDQILNDPKLNELFTKVFQRPNVNAKIEIIDLPYPQFLSKLVNKSDTDVISYTLRYCGECFSEEGMTKYINHILSVLDESELPYVAHSFKLILAINDMKVFFSKELLFGMLISNLIFHILIKNRKQKQNTIDRLFFKSLPYTLTTLYCELKELHSILLENNEETWSTIAFTCFTFTNIIPLSRHLQVCSRTVLFRGILQDQKMTSGNISFDVLNVIFLCSMCPFLFRRKNISHEIIDNLVGNDSLTKKCLINEYYPAVKSALIDICGSSFVKKLADFI</sequence>
<dbReference type="EMBL" id="DS113540">
    <property type="protein sequence ID" value="EAY02325.1"/>
    <property type="molecule type" value="Genomic_DNA"/>
</dbReference>
<accession>A2EYH2</accession>
<dbReference type="AlphaFoldDB" id="A2EYH2"/>
<proteinExistence type="predicted"/>
<dbReference type="OrthoDB" id="10681567at2759"/>
<organism evidence="2 3">
    <name type="scientific">Trichomonas vaginalis (strain ATCC PRA-98 / G3)</name>
    <dbReference type="NCBI Taxonomy" id="412133"/>
    <lineage>
        <taxon>Eukaryota</taxon>
        <taxon>Metamonada</taxon>
        <taxon>Parabasalia</taxon>
        <taxon>Trichomonadida</taxon>
        <taxon>Trichomonadidae</taxon>
        <taxon>Trichomonas</taxon>
    </lineage>
</organism>
<dbReference type="Gene3D" id="3.30.450.20">
    <property type="entry name" value="PAS domain"/>
    <property type="match status" value="1"/>
</dbReference>
<evidence type="ECO:0000313" key="2">
    <source>
        <dbReference type="EMBL" id="EAY02325.1"/>
    </source>
</evidence>
<dbReference type="InParanoid" id="A2EYH2"/>
<keyword evidence="3" id="KW-1185">Reference proteome</keyword>
<feature type="transmembrane region" description="Helical" evidence="1">
    <location>
        <begin position="403"/>
        <end position="424"/>
    </location>
</feature>
<protein>
    <submittedName>
        <fullName evidence="2">Uncharacterized protein</fullName>
    </submittedName>
</protein>
<gene>
    <name evidence="2" type="ORF">TVAG_275990</name>
</gene>
<reference evidence="2" key="2">
    <citation type="journal article" date="2007" name="Science">
        <title>Draft genome sequence of the sexually transmitted pathogen Trichomonas vaginalis.</title>
        <authorList>
            <person name="Carlton J.M."/>
            <person name="Hirt R.P."/>
            <person name="Silva J.C."/>
            <person name="Delcher A.L."/>
            <person name="Schatz M."/>
            <person name="Zhao Q."/>
            <person name="Wortman J.R."/>
            <person name="Bidwell S.L."/>
            <person name="Alsmark U.C.M."/>
            <person name="Besteiro S."/>
            <person name="Sicheritz-Ponten T."/>
            <person name="Noel C.J."/>
            <person name="Dacks J.B."/>
            <person name="Foster P.G."/>
            <person name="Simillion C."/>
            <person name="Van de Peer Y."/>
            <person name="Miranda-Saavedra D."/>
            <person name="Barton G.J."/>
            <person name="Westrop G.D."/>
            <person name="Mueller S."/>
            <person name="Dessi D."/>
            <person name="Fiori P.L."/>
            <person name="Ren Q."/>
            <person name="Paulsen I."/>
            <person name="Zhang H."/>
            <person name="Bastida-Corcuera F.D."/>
            <person name="Simoes-Barbosa A."/>
            <person name="Brown M.T."/>
            <person name="Hayes R.D."/>
            <person name="Mukherjee M."/>
            <person name="Okumura C.Y."/>
            <person name="Schneider R."/>
            <person name="Smith A.J."/>
            <person name="Vanacova S."/>
            <person name="Villalvazo M."/>
            <person name="Haas B.J."/>
            <person name="Pertea M."/>
            <person name="Feldblyum T.V."/>
            <person name="Utterback T.R."/>
            <person name="Shu C.L."/>
            <person name="Osoegawa K."/>
            <person name="de Jong P.J."/>
            <person name="Hrdy I."/>
            <person name="Horvathova L."/>
            <person name="Zubacova Z."/>
            <person name="Dolezal P."/>
            <person name="Malik S.B."/>
            <person name="Logsdon J.M. Jr."/>
            <person name="Henze K."/>
            <person name="Gupta A."/>
            <person name="Wang C.C."/>
            <person name="Dunne R.L."/>
            <person name="Upcroft J.A."/>
            <person name="Upcroft P."/>
            <person name="White O."/>
            <person name="Salzberg S.L."/>
            <person name="Tang P."/>
            <person name="Chiu C.-H."/>
            <person name="Lee Y.-S."/>
            <person name="Embley T.M."/>
            <person name="Coombs G.H."/>
            <person name="Mottram J.C."/>
            <person name="Tachezy J."/>
            <person name="Fraser-Liggett C.M."/>
            <person name="Johnson P.J."/>
        </authorList>
    </citation>
    <scope>NUCLEOTIDE SEQUENCE [LARGE SCALE GENOMIC DNA]</scope>
    <source>
        <strain evidence="2">G3</strain>
    </source>
</reference>